<dbReference type="EMBL" id="CAUEEQ010014900">
    <property type="protein sequence ID" value="CAJ0938721.1"/>
    <property type="molecule type" value="Genomic_DNA"/>
</dbReference>
<keyword evidence="3" id="KW-1185">Reference proteome</keyword>
<evidence type="ECO:0000313" key="2">
    <source>
        <dbReference type="EMBL" id="CAJ0938721.1"/>
    </source>
</evidence>
<reference evidence="2" key="1">
    <citation type="submission" date="2023-07" db="EMBL/GenBank/DDBJ databases">
        <authorList>
            <person name="Stuckert A."/>
        </authorList>
    </citation>
    <scope>NUCLEOTIDE SEQUENCE</scope>
</reference>
<protein>
    <submittedName>
        <fullName evidence="2">Uncharacterized protein</fullName>
    </submittedName>
</protein>
<proteinExistence type="predicted"/>
<evidence type="ECO:0000313" key="3">
    <source>
        <dbReference type="Proteomes" id="UP001176940"/>
    </source>
</evidence>
<sequence length="150" mass="16880">MDLGSRLRNAKLNLSNARARVSNVSKDKLEVMEVMEVMEDKASSAKLVNRVMEDTMEASRDTKEASRDTMEASRDTMEAKDNMADRACLSVMINMVVDINAILSEVRVPSHSGTFVATTVRFVTFQRYPYDIAVSDMQQRSGILLRIIKI</sequence>
<name>A0ABN9LEC6_9NEOB</name>
<feature type="region of interest" description="Disordered" evidence="1">
    <location>
        <begin position="54"/>
        <end position="78"/>
    </location>
</feature>
<evidence type="ECO:0000256" key="1">
    <source>
        <dbReference type="SAM" id="MobiDB-lite"/>
    </source>
</evidence>
<organism evidence="2 3">
    <name type="scientific">Ranitomeya imitator</name>
    <name type="common">mimic poison frog</name>
    <dbReference type="NCBI Taxonomy" id="111125"/>
    <lineage>
        <taxon>Eukaryota</taxon>
        <taxon>Metazoa</taxon>
        <taxon>Chordata</taxon>
        <taxon>Craniata</taxon>
        <taxon>Vertebrata</taxon>
        <taxon>Euteleostomi</taxon>
        <taxon>Amphibia</taxon>
        <taxon>Batrachia</taxon>
        <taxon>Anura</taxon>
        <taxon>Neobatrachia</taxon>
        <taxon>Hyloidea</taxon>
        <taxon>Dendrobatidae</taxon>
        <taxon>Dendrobatinae</taxon>
        <taxon>Ranitomeya</taxon>
    </lineage>
</organism>
<dbReference type="Proteomes" id="UP001176940">
    <property type="component" value="Unassembled WGS sequence"/>
</dbReference>
<gene>
    <name evidence="2" type="ORF">RIMI_LOCUS7758048</name>
</gene>
<comment type="caution">
    <text evidence="2">The sequence shown here is derived from an EMBL/GenBank/DDBJ whole genome shotgun (WGS) entry which is preliminary data.</text>
</comment>
<accession>A0ABN9LEC6</accession>